<dbReference type="RefSeq" id="WP_250930797.1">
    <property type="nucleotide sequence ID" value="NZ_JAMQBK010000060.1"/>
</dbReference>
<organism evidence="2 3">
    <name type="scientific">Aporhodopirellula aestuarii</name>
    <dbReference type="NCBI Taxonomy" id="2950107"/>
    <lineage>
        <taxon>Bacteria</taxon>
        <taxon>Pseudomonadati</taxon>
        <taxon>Planctomycetota</taxon>
        <taxon>Planctomycetia</taxon>
        <taxon>Pirellulales</taxon>
        <taxon>Pirellulaceae</taxon>
        <taxon>Aporhodopirellula</taxon>
    </lineage>
</organism>
<keyword evidence="2" id="KW-0808">Transferase</keyword>
<dbReference type="GO" id="GO:0016746">
    <property type="term" value="F:acyltransferase activity"/>
    <property type="evidence" value="ECO:0007669"/>
    <property type="project" value="UniProtKB-KW"/>
</dbReference>
<keyword evidence="1" id="KW-1133">Transmembrane helix</keyword>
<keyword evidence="1" id="KW-0812">Transmembrane</keyword>
<dbReference type="Proteomes" id="UP001202961">
    <property type="component" value="Unassembled WGS sequence"/>
</dbReference>
<dbReference type="EMBL" id="JAMQBK010000060">
    <property type="protein sequence ID" value="MCM2373162.1"/>
    <property type="molecule type" value="Genomic_DNA"/>
</dbReference>
<gene>
    <name evidence="2" type="ORF">NB063_21335</name>
</gene>
<keyword evidence="3" id="KW-1185">Reference proteome</keyword>
<feature type="transmembrane region" description="Helical" evidence="1">
    <location>
        <begin position="15"/>
        <end position="36"/>
    </location>
</feature>
<reference evidence="2 3" key="1">
    <citation type="journal article" date="2022" name="Syst. Appl. Microbiol.">
        <title>Rhodopirellula aestuarii sp. nov., a novel member of the genus Rhodopirellula isolated from brackish sediments collected in the Tagus River estuary, Portugal.</title>
        <authorList>
            <person name="Vitorino I.R."/>
            <person name="Klimek D."/>
            <person name="Calusinska M."/>
            <person name="Lobo-da-Cunha A."/>
            <person name="Vasconcelos V."/>
            <person name="Lage O.M."/>
        </authorList>
    </citation>
    <scope>NUCLEOTIDE SEQUENCE [LARGE SCALE GENOMIC DNA]</scope>
    <source>
        <strain evidence="2 3">ICT_H3.1</strain>
    </source>
</reference>
<evidence type="ECO:0000313" key="2">
    <source>
        <dbReference type="EMBL" id="MCM2373162.1"/>
    </source>
</evidence>
<protein>
    <submittedName>
        <fullName evidence="2">Acyltransferase</fullName>
    </submittedName>
</protein>
<keyword evidence="1" id="KW-0472">Membrane</keyword>
<name>A0ABT0U8B6_9BACT</name>
<sequence>MNSGPSLHRRRSNDGFLLLEILLALTFLAVATGLTLKLHQSRLDFDRVSTERLADQLAIENLAETLSVVPYSEISAAASRLTEESDVQLDVEPFESGSAKGRHVLISIESASGPLTHHVWRLEATP</sequence>
<accession>A0ABT0U8B6</accession>
<proteinExistence type="predicted"/>
<evidence type="ECO:0000313" key="3">
    <source>
        <dbReference type="Proteomes" id="UP001202961"/>
    </source>
</evidence>
<comment type="caution">
    <text evidence="2">The sequence shown here is derived from an EMBL/GenBank/DDBJ whole genome shotgun (WGS) entry which is preliminary data.</text>
</comment>
<keyword evidence="2" id="KW-0012">Acyltransferase</keyword>
<evidence type="ECO:0000256" key="1">
    <source>
        <dbReference type="SAM" id="Phobius"/>
    </source>
</evidence>